<evidence type="ECO:0000313" key="4">
    <source>
        <dbReference type="Proteomes" id="UP000257479"/>
    </source>
</evidence>
<dbReference type="GO" id="GO:0016757">
    <property type="term" value="F:glycosyltransferase activity"/>
    <property type="evidence" value="ECO:0007669"/>
    <property type="project" value="UniProtKB-KW"/>
</dbReference>
<organism evidence="2 3">
    <name type="scientific">Microbacterium ginsengisoli</name>
    <dbReference type="NCBI Taxonomy" id="400772"/>
    <lineage>
        <taxon>Bacteria</taxon>
        <taxon>Bacillati</taxon>
        <taxon>Actinomycetota</taxon>
        <taxon>Actinomycetes</taxon>
        <taxon>Micrococcales</taxon>
        <taxon>Microbacteriaceae</taxon>
        <taxon>Microbacterium</taxon>
    </lineage>
</organism>
<reference evidence="1 4" key="2">
    <citation type="journal article" date="2018" name="Nat. Biotechnol.">
        <title>A standardized bacterial taxonomy based on genome phylogeny substantially revises the tree of life.</title>
        <authorList>
            <person name="Parks D.H."/>
            <person name="Chuvochina M."/>
            <person name="Waite D.W."/>
            <person name="Rinke C."/>
            <person name="Skarshewski A."/>
            <person name="Chaumeil P.A."/>
            <person name="Hugenholtz P."/>
        </authorList>
    </citation>
    <scope>NUCLEOTIDE SEQUENCE [LARGE SCALE GENOMIC DNA]</scope>
    <source>
        <strain evidence="1">UBA9152</strain>
    </source>
</reference>
<dbReference type="Proteomes" id="UP000033451">
    <property type="component" value="Unassembled WGS sequence"/>
</dbReference>
<dbReference type="SUPFAM" id="SSF52317">
    <property type="entry name" value="Class I glutamine amidotransferase-like"/>
    <property type="match status" value="1"/>
</dbReference>
<dbReference type="RefSeq" id="WP_045247369.1">
    <property type="nucleotide sequence ID" value="NZ_JYIY01000072.1"/>
</dbReference>
<dbReference type="GO" id="GO:0006598">
    <property type="term" value="P:polyamine catabolic process"/>
    <property type="evidence" value="ECO:0007669"/>
    <property type="project" value="TreeGrafter"/>
</dbReference>
<name>A0A0F0LWK3_9MICO</name>
<gene>
    <name evidence="1" type="ORF">DCP95_06595</name>
    <name evidence="2" type="ORF">RR49_01420</name>
</gene>
<dbReference type="STRING" id="400772.RR49_01420"/>
<reference evidence="2 3" key="1">
    <citation type="submission" date="2015-02" db="EMBL/GenBank/DDBJ databases">
        <title>Draft genome sequences of ten Microbacterium spp. with emphasis on heavy metal contaminated environments.</title>
        <authorList>
            <person name="Corretto E."/>
        </authorList>
    </citation>
    <scope>NUCLEOTIDE SEQUENCE [LARGE SCALE GENOMIC DNA]</scope>
    <source>
        <strain evidence="2 3">DSM 18659</strain>
    </source>
</reference>
<dbReference type="Pfam" id="PF07722">
    <property type="entry name" value="Peptidase_C26"/>
    <property type="match status" value="1"/>
</dbReference>
<keyword evidence="1" id="KW-0378">Hydrolase</keyword>
<dbReference type="PANTHER" id="PTHR43235:SF1">
    <property type="entry name" value="GLUTAMINE AMIDOTRANSFERASE PB2B2.05-RELATED"/>
    <property type="match status" value="1"/>
</dbReference>
<dbReference type="PROSITE" id="PS51273">
    <property type="entry name" value="GATASE_TYPE_1"/>
    <property type="match status" value="1"/>
</dbReference>
<protein>
    <submittedName>
        <fullName evidence="1">Gamma-glutamyl-gamma-aminobutyrate hydrolase family protein</fullName>
    </submittedName>
    <submittedName>
        <fullName evidence="2">Putative glutamine amidotransferase</fullName>
        <ecNumber evidence="2">2.4.2.-</ecNumber>
    </submittedName>
</protein>
<keyword evidence="2" id="KW-0328">Glycosyltransferase</keyword>
<keyword evidence="2" id="KW-0315">Glutamine amidotransferase</keyword>
<evidence type="ECO:0000313" key="1">
    <source>
        <dbReference type="EMBL" id="HAN24230.1"/>
    </source>
</evidence>
<dbReference type="PATRIC" id="fig|400772.4.peg.1442"/>
<comment type="caution">
    <text evidence="2">The sequence shown here is derived from an EMBL/GenBank/DDBJ whole genome shotgun (WGS) entry which is preliminary data.</text>
</comment>
<dbReference type="OrthoDB" id="9813383at2"/>
<dbReference type="CDD" id="cd01745">
    <property type="entry name" value="GATase1_2"/>
    <property type="match status" value="1"/>
</dbReference>
<dbReference type="EMBL" id="DMNG01000112">
    <property type="protein sequence ID" value="HAN24230.1"/>
    <property type="molecule type" value="Genomic_DNA"/>
</dbReference>
<dbReference type="InterPro" id="IPR044668">
    <property type="entry name" value="PuuD-like"/>
</dbReference>
<dbReference type="GO" id="GO:0033969">
    <property type="term" value="F:gamma-glutamyl-gamma-aminobutyrate hydrolase activity"/>
    <property type="evidence" value="ECO:0007669"/>
    <property type="project" value="TreeGrafter"/>
</dbReference>
<dbReference type="EMBL" id="JYIY01000072">
    <property type="protein sequence ID" value="KJL36670.1"/>
    <property type="molecule type" value="Genomic_DNA"/>
</dbReference>
<evidence type="ECO:0000313" key="2">
    <source>
        <dbReference type="EMBL" id="KJL36670.1"/>
    </source>
</evidence>
<dbReference type="EC" id="2.4.2.-" evidence="2"/>
<keyword evidence="2" id="KW-0808">Transferase</keyword>
<dbReference type="Proteomes" id="UP000257479">
    <property type="component" value="Unassembled WGS sequence"/>
</dbReference>
<dbReference type="InterPro" id="IPR011697">
    <property type="entry name" value="Peptidase_C26"/>
</dbReference>
<proteinExistence type="predicted"/>
<sequence length="248" mass="26189">MTAAPAGRPPVIGLTTYLERIQQDIWDLRAPYLPATYLDAVTTQGGVGVLLPPQPVTDAAVEATLDGIDALVITGGLDVDPARYGQAPHPTTDRPREDRDAWELALLAGARRRGIPVFGICRGLQLINVAFGGTLHQHLPDVLGDSRYQIGGGVFARGEATVEPGTRLADALGAGGTSILSYHHQGIDRVGDGLVVSARSADGLVQGIETAGEDYLVAVQWHPEQDPSDPRLFAAVIDQAAARAARLR</sequence>
<dbReference type="AlphaFoldDB" id="A0A0F0LWK3"/>
<evidence type="ECO:0000313" key="3">
    <source>
        <dbReference type="Proteomes" id="UP000033451"/>
    </source>
</evidence>
<accession>A0A0F0LWK3</accession>
<dbReference type="PANTHER" id="PTHR43235">
    <property type="entry name" value="GLUTAMINE AMIDOTRANSFERASE PB2B2.05-RELATED"/>
    <property type="match status" value="1"/>
</dbReference>
<dbReference type="InterPro" id="IPR029062">
    <property type="entry name" value="Class_I_gatase-like"/>
</dbReference>
<keyword evidence="3" id="KW-1185">Reference proteome</keyword>
<dbReference type="GO" id="GO:0005829">
    <property type="term" value="C:cytosol"/>
    <property type="evidence" value="ECO:0007669"/>
    <property type="project" value="TreeGrafter"/>
</dbReference>
<dbReference type="Gene3D" id="3.40.50.880">
    <property type="match status" value="1"/>
</dbReference>